<evidence type="ECO:0000256" key="2">
    <source>
        <dbReference type="ARBA" id="ARBA00022857"/>
    </source>
</evidence>
<protein>
    <submittedName>
        <fullName evidence="4">3-oxoacyl-ACP reductase</fullName>
    </submittedName>
</protein>
<dbReference type="PANTHER" id="PTHR43639:SF1">
    <property type="entry name" value="SHORT-CHAIN DEHYDROGENASE_REDUCTASE FAMILY PROTEIN"/>
    <property type="match status" value="1"/>
</dbReference>
<evidence type="ECO:0000313" key="4">
    <source>
        <dbReference type="EMBL" id="KJV36194.1"/>
    </source>
</evidence>
<evidence type="ECO:0000313" key="5">
    <source>
        <dbReference type="Proteomes" id="UP000033651"/>
    </source>
</evidence>
<sequence>MSASQNPTRRIAIVTGGSRGLGRNTIENLARRGVDSLFTYHSNEKEAHAAVDAVAALGARAVALQLDTGNTATFDAFIGQVREALATLGAERFDYLVNNAGTSHHTPIAETTEAQVDALYNVHFKGVFFLTQKLLPLMNDGGRIVNISSGLARFSMPGSAPYAAMKGAIEVLTRYFAAEFGPRGITANTVAPGAIATDFSGGMVRDNPEINKRVASFTALGRVGEPDDIGPMIAALLSDENRWVNGQRIEASGGMFV</sequence>
<dbReference type="PRINTS" id="PR00080">
    <property type="entry name" value="SDRFAMILY"/>
</dbReference>
<dbReference type="SUPFAM" id="SSF51735">
    <property type="entry name" value="NAD(P)-binding Rossmann-fold domains"/>
    <property type="match status" value="1"/>
</dbReference>
<dbReference type="Proteomes" id="UP000033651">
    <property type="component" value="Unassembled WGS sequence"/>
</dbReference>
<dbReference type="OrthoDB" id="9803333at2"/>
<organism evidence="4 5">
    <name type="scientific">Luteibacter yeojuensis</name>
    <dbReference type="NCBI Taxonomy" id="345309"/>
    <lineage>
        <taxon>Bacteria</taxon>
        <taxon>Pseudomonadati</taxon>
        <taxon>Pseudomonadota</taxon>
        <taxon>Gammaproteobacteria</taxon>
        <taxon>Lysobacterales</taxon>
        <taxon>Rhodanobacteraceae</taxon>
        <taxon>Luteibacter</taxon>
    </lineage>
</organism>
<dbReference type="EMBL" id="JZRB01000011">
    <property type="protein sequence ID" value="KJV36194.1"/>
    <property type="molecule type" value="Genomic_DNA"/>
</dbReference>
<keyword evidence="5" id="KW-1185">Reference proteome</keyword>
<proteinExistence type="inferred from homology"/>
<dbReference type="PATRIC" id="fig|345309.4.peg.319"/>
<dbReference type="AlphaFoldDB" id="A0A0F3L1G7"/>
<dbReference type="RefSeq" id="WP_045828613.1">
    <property type="nucleotide sequence ID" value="NZ_JZRB01000011.1"/>
</dbReference>
<dbReference type="PANTHER" id="PTHR43639">
    <property type="entry name" value="OXIDOREDUCTASE, SHORT-CHAIN DEHYDROGENASE/REDUCTASE FAMILY (AFU_ORTHOLOGUE AFUA_5G02870)"/>
    <property type="match status" value="1"/>
</dbReference>
<dbReference type="InterPro" id="IPR002347">
    <property type="entry name" value="SDR_fam"/>
</dbReference>
<evidence type="ECO:0000256" key="3">
    <source>
        <dbReference type="ARBA" id="ARBA00023002"/>
    </source>
</evidence>
<evidence type="ECO:0000256" key="1">
    <source>
        <dbReference type="ARBA" id="ARBA00006484"/>
    </source>
</evidence>
<gene>
    <name evidence="4" type="ORF">VI08_05795</name>
</gene>
<comment type="caution">
    <text evidence="4">The sequence shown here is derived from an EMBL/GenBank/DDBJ whole genome shotgun (WGS) entry which is preliminary data.</text>
</comment>
<dbReference type="FunFam" id="3.40.50.720:FF:000374">
    <property type="entry name" value="3-oxoacyl-(Acyl-carrier-protein) reductase"/>
    <property type="match status" value="1"/>
</dbReference>
<keyword evidence="3" id="KW-0560">Oxidoreductase</keyword>
<comment type="similarity">
    <text evidence="1">Belongs to the short-chain dehydrogenases/reductases (SDR) family.</text>
</comment>
<dbReference type="InterPro" id="IPR036291">
    <property type="entry name" value="NAD(P)-bd_dom_sf"/>
</dbReference>
<dbReference type="PRINTS" id="PR00081">
    <property type="entry name" value="GDHRDH"/>
</dbReference>
<dbReference type="Gene3D" id="3.40.50.720">
    <property type="entry name" value="NAD(P)-binding Rossmann-like Domain"/>
    <property type="match status" value="1"/>
</dbReference>
<keyword evidence="2" id="KW-0521">NADP</keyword>
<accession>A0A0F3L1G7</accession>
<name>A0A0F3L1G7_9GAMM</name>
<reference evidence="4 5" key="1">
    <citation type="submission" date="2015-03" db="EMBL/GenBank/DDBJ databases">
        <title>Draft genome sequence of Luteibacter yeojuensis strain SU11.</title>
        <authorList>
            <person name="Sulaiman J."/>
            <person name="Priya K."/>
            <person name="Chan K.-G."/>
        </authorList>
    </citation>
    <scope>NUCLEOTIDE SEQUENCE [LARGE SCALE GENOMIC DNA]</scope>
    <source>
        <strain evidence="4 5">SU11</strain>
    </source>
</reference>
<dbReference type="Pfam" id="PF13561">
    <property type="entry name" value="adh_short_C2"/>
    <property type="match status" value="1"/>
</dbReference>
<dbReference type="GO" id="GO:0016491">
    <property type="term" value="F:oxidoreductase activity"/>
    <property type="evidence" value="ECO:0007669"/>
    <property type="project" value="UniProtKB-KW"/>
</dbReference>